<protein>
    <submittedName>
        <fullName evidence="1">Uncharacterized protein</fullName>
    </submittedName>
</protein>
<proteinExistence type="predicted"/>
<organism evidence="1 2">
    <name type="scientific">Draconibacterium aestuarii</name>
    <dbReference type="NCBI Taxonomy" id="2998507"/>
    <lineage>
        <taxon>Bacteria</taxon>
        <taxon>Pseudomonadati</taxon>
        <taxon>Bacteroidota</taxon>
        <taxon>Bacteroidia</taxon>
        <taxon>Marinilabiliales</taxon>
        <taxon>Prolixibacteraceae</taxon>
        <taxon>Draconibacterium</taxon>
    </lineage>
</organism>
<dbReference type="RefSeq" id="WP_343333646.1">
    <property type="nucleotide sequence ID" value="NZ_JAPOHD010000027.1"/>
</dbReference>
<evidence type="ECO:0000313" key="2">
    <source>
        <dbReference type="Proteomes" id="UP001145087"/>
    </source>
</evidence>
<comment type="caution">
    <text evidence="1">The sequence shown here is derived from an EMBL/GenBank/DDBJ whole genome shotgun (WGS) entry which is preliminary data.</text>
</comment>
<name>A0A9X3F6S5_9BACT</name>
<sequence length="51" mass="5761">MSKKLFVFYCIIVPAPDQTGVHGIHDITVYIFLGASIDKLFNSENIYITAR</sequence>
<evidence type="ECO:0000313" key="1">
    <source>
        <dbReference type="EMBL" id="MCY1721315.1"/>
    </source>
</evidence>
<reference evidence="1" key="1">
    <citation type="submission" date="2022-11" db="EMBL/GenBank/DDBJ databases">
        <title>Marilongibacter aestuarii gen. nov., sp. nov., isolated from tidal flat sediment.</title>
        <authorList>
            <person name="Jiayan W."/>
        </authorList>
    </citation>
    <scope>NUCLEOTIDE SEQUENCE</scope>
    <source>
        <strain evidence="1">Z1-6</strain>
    </source>
</reference>
<dbReference type="Proteomes" id="UP001145087">
    <property type="component" value="Unassembled WGS sequence"/>
</dbReference>
<keyword evidence="2" id="KW-1185">Reference proteome</keyword>
<dbReference type="EMBL" id="JAPOHD010000027">
    <property type="protein sequence ID" value="MCY1721315.1"/>
    <property type="molecule type" value="Genomic_DNA"/>
</dbReference>
<dbReference type="AlphaFoldDB" id="A0A9X3F6S5"/>
<accession>A0A9X3F6S5</accession>
<gene>
    <name evidence="1" type="ORF">OU798_13250</name>
</gene>